<organism evidence="3 4">
    <name type="scientific">Leptospira alstonii serovar Sichuan str. 79601</name>
    <dbReference type="NCBI Taxonomy" id="1218565"/>
    <lineage>
        <taxon>Bacteria</taxon>
        <taxon>Pseudomonadati</taxon>
        <taxon>Spirochaetota</taxon>
        <taxon>Spirochaetia</taxon>
        <taxon>Leptospirales</taxon>
        <taxon>Leptospiraceae</taxon>
        <taxon>Leptospira</taxon>
    </lineage>
</organism>
<proteinExistence type="predicted"/>
<comment type="caution">
    <text evidence="3">The sequence shown here is derived from an EMBL/GenBank/DDBJ whole genome shotgun (WGS) entry which is preliminary data.</text>
</comment>
<dbReference type="AlphaFoldDB" id="M6CT61"/>
<dbReference type="PANTHER" id="PTHR35812">
    <property type="entry name" value="LIPOPROTEIN"/>
    <property type="match status" value="1"/>
</dbReference>
<evidence type="ECO:0000259" key="2">
    <source>
        <dbReference type="Pfam" id="PF07603"/>
    </source>
</evidence>
<accession>M6CT61</accession>
<dbReference type="InterPro" id="IPR011460">
    <property type="entry name" value="Lcl_C"/>
</dbReference>
<dbReference type="PANTHER" id="PTHR35812:SF1">
    <property type="entry name" value="LIPOPROTEIN"/>
    <property type="match status" value="1"/>
</dbReference>
<dbReference type="Proteomes" id="UP000011988">
    <property type="component" value="Unassembled WGS sequence"/>
</dbReference>
<protein>
    <submittedName>
        <fullName evidence="3">PF07603 family protein</fullName>
    </submittedName>
</protein>
<feature type="domain" description="Lcl C-terminal" evidence="2">
    <location>
        <begin position="267"/>
        <end position="370"/>
    </location>
</feature>
<keyword evidence="1" id="KW-0732">Signal</keyword>
<evidence type="ECO:0000313" key="3">
    <source>
        <dbReference type="EMBL" id="EMJ95132.1"/>
    </source>
</evidence>
<sequence>MNRKFTFLFFSILLVSKCIAHPPSKPEPPLAMLQHYLAPHISEVEESQTPIATTTSPGPTYNLGAVMDSGQIQCWDAGGIPLACNGTGQDGEFSNTPRPRSFTGPTQHATYLADYTTLDNVRGLTWKSCAEGQSGPTCMGGAATVLSYDTAVGGGAGTCTALNIQNGGNGYAGKTNWRIPTLKELASLVNISNNAPPYIETTQFPNTSTANPYVSSTSNANVPANIWVTDFQLAKLSVTPKNAAGNHLRCVSGNTIPNFSFVDNGNETITDQNTNLLWTKCLNGRSDPNCMSGGNLNSMWQPALVACNGLVLGGRSDWRLPNSNELLSIITYAQLPILPPFFPNNPPLGLWTSTTDPNNSNNALIIDTQFVEAQSLFYNKGGADGTPNSLCVTNVTP</sequence>
<name>M6CT61_9LEPT</name>
<reference evidence="3 4" key="1">
    <citation type="submission" date="2013-01" db="EMBL/GenBank/DDBJ databases">
        <authorList>
            <person name="Harkins D.M."/>
            <person name="Durkin A.S."/>
            <person name="Brinkac L.M."/>
            <person name="Haft D.H."/>
            <person name="Selengut J.D."/>
            <person name="Sanka R."/>
            <person name="DePew J."/>
            <person name="Purushe J."/>
            <person name="Galloway R.L."/>
            <person name="Vinetz J.M."/>
            <person name="Sutton G.G."/>
            <person name="Nierman W.C."/>
            <person name="Fouts D.E."/>
        </authorList>
    </citation>
    <scope>NUCLEOTIDE SEQUENCE [LARGE SCALE GENOMIC DNA]</scope>
    <source>
        <strain evidence="3 4">79601</strain>
    </source>
</reference>
<dbReference type="Pfam" id="PF07603">
    <property type="entry name" value="Lcl_C"/>
    <property type="match status" value="2"/>
</dbReference>
<evidence type="ECO:0000256" key="1">
    <source>
        <dbReference type="SAM" id="SignalP"/>
    </source>
</evidence>
<dbReference type="PATRIC" id="fig|1218565.3.peg.2105"/>
<gene>
    <name evidence="3" type="ORF">LEP1GSC194_2701</name>
</gene>
<dbReference type="RefSeq" id="WP_020773377.1">
    <property type="nucleotide sequence ID" value="NZ_ANIK01000038.1"/>
</dbReference>
<dbReference type="EMBL" id="ANIK01000038">
    <property type="protein sequence ID" value="EMJ95132.1"/>
    <property type="molecule type" value="Genomic_DNA"/>
</dbReference>
<evidence type="ECO:0000313" key="4">
    <source>
        <dbReference type="Proteomes" id="UP000011988"/>
    </source>
</evidence>
<dbReference type="OrthoDB" id="341917at2"/>
<feature type="domain" description="Lcl C-terminal" evidence="2">
    <location>
        <begin position="116"/>
        <end position="251"/>
    </location>
</feature>
<feature type="chain" id="PRO_5004076578" evidence="1">
    <location>
        <begin position="21"/>
        <end position="397"/>
    </location>
</feature>
<feature type="signal peptide" evidence="1">
    <location>
        <begin position="1"/>
        <end position="20"/>
    </location>
</feature>